<dbReference type="Proteomes" id="UP000652755">
    <property type="component" value="Unassembled WGS sequence"/>
</dbReference>
<dbReference type="RefSeq" id="WP_187071491.1">
    <property type="nucleotide sequence ID" value="NZ_JACRYL010000009.1"/>
</dbReference>
<feature type="domain" description="Glycosyltransferase 2-like" evidence="1">
    <location>
        <begin position="6"/>
        <end position="128"/>
    </location>
</feature>
<dbReference type="SUPFAM" id="SSF53448">
    <property type="entry name" value="Nucleotide-diphospho-sugar transferases"/>
    <property type="match status" value="1"/>
</dbReference>
<gene>
    <name evidence="2" type="ORF">H7U22_11400</name>
</gene>
<dbReference type="PANTHER" id="PTHR22916:SF67">
    <property type="entry name" value="COLANIC ACID BIOSYNTHESIS GLYCOSYL TRANSFERASE WCAE-RELATED"/>
    <property type="match status" value="1"/>
</dbReference>
<protein>
    <submittedName>
        <fullName evidence="2">Glycosyltransferase</fullName>
    </submittedName>
</protein>
<keyword evidence="3" id="KW-1185">Reference proteome</keyword>
<comment type="caution">
    <text evidence="2">The sequence shown here is derived from an EMBL/GenBank/DDBJ whole genome shotgun (WGS) entry which is preliminary data.</text>
</comment>
<organism evidence="2 3">
    <name type="scientific">Pedobacter fastidiosus</name>
    <dbReference type="NCBI Taxonomy" id="2765361"/>
    <lineage>
        <taxon>Bacteria</taxon>
        <taxon>Pseudomonadati</taxon>
        <taxon>Bacteroidota</taxon>
        <taxon>Sphingobacteriia</taxon>
        <taxon>Sphingobacteriales</taxon>
        <taxon>Sphingobacteriaceae</taxon>
        <taxon>Pedobacter</taxon>
    </lineage>
</organism>
<dbReference type="Pfam" id="PF00535">
    <property type="entry name" value="Glycos_transf_2"/>
    <property type="match status" value="1"/>
</dbReference>
<dbReference type="CDD" id="cd06433">
    <property type="entry name" value="GT_2_WfgS_like"/>
    <property type="match status" value="1"/>
</dbReference>
<proteinExistence type="predicted"/>
<accession>A0ABR7KSD8</accession>
<dbReference type="PANTHER" id="PTHR22916">
    <property type="entry name" value="GLYCOSYLTRANSFERASE"/>
    <property type="match status" value="1"/>
</dbReference>
<dbReference type="InterPro" id="IPR001173">
    <property type="entry name" value="Glyco_trans_2-like"/>
</dbReference>
<sequence>MVKKLSIITVNYNDKNGLQKTIESVVNQTWKDFEFIVIDGGSKDGSAELLIQYQNRIAYGISETDSGVYNAMNKGIRKATGDYVLFLNSGDILNDPKVLEKVEQNLDCTFGIYYGDANYIEKDGEHKRTYPDQLSFSFFLDYNLSHQASFIKRNLFFDIFLYNEDYKIVSDWAFFIYAICNQNVPYKHLNLIICKYDTMGISSIIDNHKAMHEERRATIQKYFPLFIEDYNSISEIKSKRFKQFAFIKSHPIAFKILKGFMNLILAFLPKFKK</sequence>
<evidence type="ECO:0000313" key="2">
    <source>
        <dbReference type="EMBL" id="MBC6111026.1"/>
    </source>
</evidence>
<reference evidence="2 3" key="1">
    <citation type="submission" date="2020-08" db="EMBL/GenBank/DDBJ databases">
        <authorList>
            <person name="Sun Q."/>
            <person name="Inoue M."/>
        </authorList>
    </citation>
    <scope>NUCLEOTIDE SEQUENCE [LARGE SCALE GENOMIC DNA]</scope>
    <source>
        <strain evidence="2 3">CCM 8938</strain>
    </source>
</reference>
<evidence type="ECO:0000259" key="1">
    <source>
        <dbReference type="Pfam" id="PF00535"/>
    </source>
</evidence>
<name>A0ABR7KSD8_9SPHI</name>
<evidence type="ECO:0000313" key="3">
    <source>
        <dbReference type="Proteomes" id="UP000652755"/>
    </source>
</evidence>
<dbReference type="InterPro" id="IPR029044">
    <property type="entry name" value="Nucleotide-diphossugar_trans"/>
</dbReference>
<dbReference type="Gene3D" id="3.90.550.10">
    <property type="entry name" value="Spore Coat Polysaccharide Biosynthesis Protein SpsA, Chain A"/>
    <property type="match status" value="1"/>
</dbReference>
<dbReference type="EMBL" id="JACRYL010000009">
    <property type="protein sequence ID" value="MBC6111026.1"/>
    <property type="molecule type" value="Genomic_DNA"/>
</dbReference>